<proteinExistence type="predicted"/>
<dbReference type="WBParaSite" id="GPUH_0000355601-mRNA-1">
    <property type="protein sequence ID" value="GPUH_0000355601-mRNA-1"/>
    <property type="gene ID" value="GPUH_0000355601"/>
</dbReference>
<evidence type="ECO:0000313" key="1">
    <source>
        <dbReference type="EMBL" id="VDK39983.1"/>
    </source>
</evidence>
<keyword evidence="2" id="KW-1185">Reference proteome</keyword>
<evidence type="ECO:0000313" key="3">
    <source>
        <dbReference type="WBParaSite" id="GPUH_0000355601-mRNA-1"/>
    </source>
</evidence>
<sequence length="129" mass="14462">MNLSPFALFLCWECRDLLPHVRIYVIPQESVVESGLSSFFSKCQRLTNLDVSENERLTGMPSFLSLPLSLNTLRIGGCYRLVAQSLIAIAKRCTNLISVVMNSIDTLNILDLNIFFASLPKYVFSSVVL</sequence>
<protein>
    <submittedName>
        <fullName evidence="3">F-box/LRR-repeat protein</fullName>
    </submittedName>
</protein>
<dbReference type="InterPro" id="IPR032675">
    <property type="entry name" value="LRR_dom_sf"/>
</dbReference>
<evidence type="ECO:0000313" key="2">
    <source>
        <dbReference type="Proteomes" id="UP000271098"/>
    </source>
</evidence>
<reference evidence="3" key="1">
    <citation type="submission" date="2016-06" db="UniProtKB">
        <authorList>
            <consortium name="WormBaseParasite"/>
        </authorList>
    </citation>
    <scope>IDENTIFICATION</scope>
</reference>
<dbReference type="OrthoDB" id="5788212at2759"/>
<dbReference type="AlphaFoldDB" id="A0A183D4A9"/>
<name>A0A183D4A9_9BILA</name>
<dbReference type="Proteomes" id="UP000271098">
    <property type="component" value="Unassembled WGS sequence"/>
</dbReference>
<accession>A0A183D4A9</accession>
<dbReference type="Gene3D" id="3.80.10.10">
    <property type="entry name" value="Ribonuclease Inhibitor"/>
    <property type="match status" value="1"/>
</dbReference>
<organism evidence="3">
    <name type="scientific">Gongylonema pulchrum</name>
    <dbReference type="NCBI Taxonomy" id="637853"/>
    <lineage>
        <taxon>Eukaryota</taxon>
        <taxon>Metazoa</taxon>
        <taxon>Ecdysozoa</taxon>
        <taxon>Nematoda</taxon>
        <taxon>Chromadorea</taxon>
        <taxon>Rhabditida</taxon>
        <taxon>Spirurina</taxon>
        <taxon>Spiruromorpha</taxon>
        <taxon>Spiruroidea</taxon>
        <taxon>Gongylonematidae</taxon>
        <taxon>Gongylonema</taxon>
    </lineage>
</organism>
<dbReference type="EMBL" id="UYRT01006161">
    <property type="protein sequence ID" value="VDK39983.1"/>
    <property type="molecule type" value="Genomic_DNA"/>
</dbReference>
<gene>
    <name evidence="1" type="ORF">GPUH_LOCUS3549</name>
</gene>
<dbReference type="SUPFAM" id="SSF52047">
    <property type="entry name" value="RNI-like"/>
    <property type="match status" value="1"/>
</dbReference>
<reference evidence="1 2" key="2">
    <citation type="submission" date="2018-11" db="EMBL/GenBank/DDBJ databases">
        <authorList>
            <consortium name="Pathogen Informatics"/>
        </authorList>
    </citation>
    <scope>NUCLEOTIDE SEQUENCE [LARGE SCALE GENOMIC DNA]</scope>
</reference>